<dbReference type="Pfam" id="PF13649">
    <property type="entry name" value="Methyltransf_25"/>
    <property type="match status" value="1"/>
</dbReference>
<sequence>MKDKLLFLKNGLKNFLEVGSLVPSSKYLARRMAKYCRQKRPLIVVELGAGTGTVTKAIAKALPKNSKLLAFEINAELARAINIAIGASAVRVIIDRAENIGKYLAGKKADVMVSCLPLANFGRKRAGQLIRGAVKHLDKNGIFLQFQYSPTNWPMLKNIFKSVNVEIELRNIPPALIYVCRDPIA</sequence>
<organism evidence="2 3">
    <name type="scientific">Candidatus Taylorbacteria bacterium RIFCSPLOWO2_02_FULL_46_40</name>
    <dbReference type="NCBI Taxonomy" id="1802329"/>
    <lineage>
        <taxon>Bacteria</taxon>
        <taxon>Candidatus Tayloriibacteriota</taxon>
    </lineage>
</organism>
<reference evidence="2 3" key="1">
    <citation type="journal article" date="2016" name="Nat. Commun.">
        <title>Thousands of microbial genomes shed light on interconnected biogeochemical processes in an aquifer system.</title>
        <authorList>
            <person name="Anantharaman K."/>
            <person name="Brown C.T."/>
            <person name="Hug L.A."/>
            <person name="Sharon I."/>
            <person name="Castelle C.J."/>
            <person name="Probst A.J."/>
            <person name="Thomas B.C."/>
            <person name="Singh A."/>
            <person name="Wilkins M.J."/>
            <person name="Karaoz U."/>
            <person name="Brodie E.L."/>
            <person name="Williams K.H."/>
            <person name="Hubbard S.S."/>
            <person name="Banfield J.F."/>
        </authorList>
    </citation>
    <scope>NUCLEOTIDE SEQUENCE [LARGE SCALE GENOMIC DNA]</scope>
</reference>
<evidence type="ECO:0000259" key="1">
    <source>
        <dbReference type="Pfam" id="PF13649"/>
    </source>
</evidence>
<comment type="caution">
    <text evidence="2">The sequence shown here is derived from an EMBL/GenBank/DDBJ whole genome shotgun (WGS) entry which is preliminary data.</text>
</comment>
<evidence type="ECO:0000313" key="3">
    <source>
        <dbReference type="Proteomes" id="UP000176429"/>
    </source>
</evidence>
<gene>
    <name evidence="2" type="ORF">A3H68_01695</name>
</gene>
<evidence type="ECO:0000313" key="2">
    <source>
        <dbReference type="EMBL" id="OHA41512.1"/>
    </source>
</evidence>
<name>A0A1G2P1M4_9BACT</name>
<protein>
    <recommendedName>
        <fullName evidence="1">Methyltransferase domain-containing protein</fullName>
    </recommendedName>
</protein>
<proteinExistence type="predicted"/>
<dbReference type="CDD" id="cd02440">
    <property type="entry name" value="AdoMet_MTases"/>
    <property type="match status" value="1"/>
</dbReference>
<feature type="domain" description="Methyltransferase" evidence="1">
    <location>
        <begin position="44"/>
        <end position="141"/>
    </location>
</feature>
<dbReference type="Gene3D" id="3.40.50.150">
    <property type="entry name" value="Vaccinia Virus protein VP39"/>
    <property type="match status" value="1"/>
</dbReference>
<dbReference type="AlphaFoldDB" id="A0A1G2P1M4"/>
<dbReference type="InterPro" id="IPR041698">
    <property type="entry name" value="Methyltransf_25"/>
</dbReference>
<accession>A0A1G2P1M4</accession>
<dbReference type="InterPro" id="IPR029063">
    <property type="entry name" value="SAM-dependent_MTases_sf"/>
</dbReference>
<dbReference type="Proteomes" id="UP000176429">
    <property type="component" value="Unassembled WGS sequence"/>
</dbReference>
<dbReference type="EMBL" id="MHSH01000025">
    <property type="protein sequence ID" value="OHA41512.1"/>
    <property type="molecule type" value="Genomic_DNA"/>
</dbReference>
<dbReference type="SUPFAM" id="SSF53335">
    <property type="entry name" value="S-adenosyl-L-methionine-dependent methyltransferases"/>
    <property type="match status" value="1"/>
</dbReference>